<keyword evidence="4" id="KW-1185">Reference proteome</keyword>
<dbReference type="InterPro" id="IPR022409">
    <property type="entry name" value="PKD/Chitinase_dom"/>
</dbReference>
<dbReference type="SUPFAM" id="SSF49299">
    <property type="entry name" value="PKD domain"/>
    <property type="match status" value="1"/>
</dbReference>
<dbReference type="Proteomes" id="UP000018004">
    <property type="component" value="Unassembled WGS sequence"/>
</dbReference>
<evidence type="ECO:0000313" key="4">
    <source>
        <dbReference type="Proteomes" id="UP000018004"/>
    </source>
</evidence>
<evidence type="ECO:0000259" key="2">
    <source>
        <dbReference type="PROSITE" id="PS50093"/>
    </source>
</evidence>
<dbReference type="Pfam" id="PF18962">
    <property type="entry name" value="Por_Secre_tail"/>
    <property type="match status" value="1"/>
</dbReference>
<proteinExistence type="predicted"/>
<organism evidence="3 4">
    <name type="scientific">Flavobacterium limnosediminis JC2902</name>
    <dbReference type="NCBI Taxonomy" id="1341181"/>
    <lineage>
        <taxon>Bacteria</taxon>
        <taxon>Pseudomonadati</taxon>
        <taxon>Bacteroidota</taxon>
        <taxon>Flavobacteriia</taxon>
        <taxon>Flavobacteriales</taxon>
        <taxon>Flavobacteriaceae</taxon>
        <taxon>Flavobacterium</taxon>
    </lineage>
</organism>
<dbReference type="InterPro" id="IPR026444">
    <property type="entry name" value="Secre_tail"/>
</dbReference>
<dbReference type="Pfam" id="PF18911">
    <property type="entry name" value="PKD_4"/>
    <property type="match status" value="1"/>
</dbReference>
<dbReference type="SMART" id="SM00089">
    <property type="entry name" value="PKD"/>
    <property type="match status" value="1"/>
</dbReference>
<dbReference type="PATRIC" id="fig|1341181.4.peg.2701"/>
<protein>
    <recommendedName>
        <fullName evidence="2">PKD domain-containing protein</fullName>
    </recommendedName>
</protein>
<reference evidence="3 4" key="1">
    <citation type="submission" date="2013-08" db="EMBL/GenBank/DDBJ databases">
        <title>Flavobacterium limnosediminis JC2902 genome sequencing.</title>
        <authorList>
            <person name="Lee K."/>
            <person name="Yi H."/>
            <person name="Park S."/>
            <person name="Chun J."/>
        </authorList>
    </citation>
    <scope>NUCLEOTIDE SEQUENCE [LARGE SCALE GENOMIC DNA]</scope>
    <source>
        <strain evidence="3 4">JC2902</strain>
    </source>
</reference>
<dbReference type="InterPro" id="IPR013783">
    <property type="entry name" value="Ig-like_fold"/>
</dbReference>
<dbReference type="NCBIfam" id="TIGR04183">
    <property type="entry name" value="Por_Secre_tail"/>
    <property type="match status" value="1"/>
</dbReference>
<dbReference type="STRING" id="1341181.FLJC2902T_27460"/>
<gene>
    <name evidence="3" type="ORF">FLJC2902T_27460</name>
</gene>
<dbReference type="PROSITE" id="PS50093">
    <property type="entry name" value="PKD"/>
    <property type="match status" value="1"/>
</dbReference>
<evidence type="ECO:0000256" key="1">
    <source>
        <dbReference type="ARBA" id="ARBA00022729"/>
    </source>
</evidence>
<dbReference type="OrthoDB" id="7443339at2"/>
<dbReference type="eggNOG" id="COG3291">
    <property type="taxonomic scope" value="Bacteria"/>
</dbReference>
<dbReference type="CDD" id="cd00146">
    <property type="entry name" value="PKD"/>
    <property type="match status" value="1"/>
</dbReference>
<dbReference type="AlphaFoldDB" id="V6SI68"/>
<sequence length="408" mass="45213">MRLKLPTALFVLVLFTAIGFAQNPQKNILFVGNSITYFNDMPILFRDIANNKGKNVVTQMHTIGGAGFVDHVTNNNLYDLFRNTVWDAVVLQPGSGESAGASWPVNTTIVRGQKLLDSIKRYSPCAKVFLYEIPYGVPSSTTYGTYQTVQTQIKDSITKMADNLHLPFVPTGESARMHYTAQQDLLLHGSYNDIHPNLNGSYLIASTMFTAIFQEPVTGATAYGGIPQARAEYFHGIADQVVLPNKPQWRINTYNLHSDFNSIVNGNSVNFTNTSANYTALLWDFGDGTTSAEQNPTHAYASGGIKTIRLKAIRNNCEEIIVKQIDLGILSTNGFEKNRVRLYPNPAQSVLNFESDSPTSVKIISSLGQVIFQATEQKNNWQLNVSGLQNGIYFIVTESQPVYKFIKS</sequence>
<dbReference type="GO" id="GO:0016788">
    <property type="term" value="F:hydrolase activity, acting on ester bonds"/>
    <property type="evidence" value="ECO:0007669"/>
    <property type="project" value="UniProtKB-ARBA"/>
</dbReference>
<dbReference type="CDD" id="cd00229">
    <property type="entry name" value="SGNH_hydrolase"/>
    <property type="match status" value="1"/>
</dbReference>
<dbReference type="RefSeq" id="WP_023580303.1">
    <property type="nucleotide sequence ID" value="NZ_AVGG01000019.1"/>
</dbReference>
<name>V6SI68_9FLAO</name>
<comment type="caution">
    <text evidence="3">The sequence shown here is derived from an EMBL/GenBank/DDBJ whole genome shotgun (WGS) entry which is preliminary data.</text>
</comment>
<dbReference type="InterPro" id="IPR035986">
    <property type="entry name" value="PKD_dom_sf"/>
</dbReference>
<dbReference type="InterPro" id="IPR000601">
    <property type="entry name" value="PKD_dom"/>
</dbReference>
<dbReference type="EMBL" id="AVGG01000019">
    <property type="protein sequence ID" value="ESU26266.1"/>
    <property type="molecule type" value="Genomic_DNA"/>
</dbReference>
<dbReference type="Gene3D" id="3.40.50.1110">
    <property type="entry name" value="SGNH hydrolase"/>
    <property type="match status" value="1"/>
</dbReference>
<dbReference type="SUPFAM" id="SSF52266">
    <property type="entry name" value="SGNH hydrolase"/>
    <property type="match status" value="1"/>
</dbReference>
<dbReference type="InterPro" id="IPR036514">
    <property type="entry name" value="SGNH_hydro_sf"/>
</dbReference>
<keyword evidence="1" id="KW-0732">Signal</keyword>
<evidence type="ECO:0000313" key="3">
    <source>
        <dbReference type="EMBL" id="ESU26266.1"/>
    </source>
</evidence>
<dbReference type="Gene3D" id="2.60.40.10">
    <property type="entry name" value="Immunoglobulins"/>
    <property type="match status" value="1"/>
</dbReference>
<feature type="domain" description="PKD" evidence="2">
    <location>
        <begin position="272"/>
        <end position="312"/>
    </location>
</feature>
<accession>V6SI68</accession>